<sequence length="176" mass="20231">MKSLRYLHASLSQQSQCPLSWVCKVAVLGPCLFYARLRPLLSMRIWGYLLFPYQDNFFMSFTIFQNIFDHNQYTSPSYETSHQTKSSTFPQGAGRTRYLMSSKGLHRRKSVYLSVCSSREGKGQSPKVQGLDCREDALTILVQYVQNNRRRPSNIELEHCHGTKSMCQSLSLDVTS</sequence>
<gene>
    <name evidence="1" type="ORF">LAZ67_4001529</name>
</gene>
<evidence type="ECO:0000313" key="1">
    <source>
        <dbReference type="EMBL" id="UYV66393.1"/>
    </source>
</evidence>
<accession>A0ABY6KC77</accession>
<protein>
    <submittedName>
        <fullName evidence="1">Uncharacterized protein</fullName>
    </submittedName>
</protein>
<dbReference type="Proteomes" id="UP001235939">
    <property type="component" value="Chromosome 04"/>
</dbReference>
<evidence type="ECO:0000313" key="2">
    <source>
        <dbReference type="Proteomes" id="UP001235939"/>
    </source>
</evidence>
<reference evidence="1 2" key="1">
    <citation type="submission" date="2022-01" db="EMBL/GenBank/DDBJ databases">
        <title>A chromosomal length assembly of Cordylochernes scorpioides.</title>
        <authorList>
            <person name="Zeh D."/>
            <person name="Zeh J."/>
        </authorList>
    </citation>
    <scope>NUCLEOTIDE SEQUENCE [LARGE SCALE GENOMIC DNA]</scope>
    <source>
        <strain evidence="1">IN4F17</strain>
        <tissue evidence="1">Whole Body</tissue>
    </source>
</reference>
<organism evidence="1 2">
    <name type="scientific">Cordylochernes scorpioides</name>
    <dbReference type="NCBI Taxonomy" id="51811"/>
    <lineage>
        <taxon>Eukaryota</taxon>
        <taxon>Metazoa</taxon>
        <taxon>Ecdysozoa</taxon>
        <taxon>Arthropoda</taxon>
        <taxon>Chelicerata</taxon>
        <taxon>Arachnida</taxon>
        <taxon>Pseudoscorpiones</taxon>
        <taxon>Cheliferoidea</taxon>
        <taxon>Chernetidae</taxon>
        <taxon>Cordylochernes</taxon>
    </lineage>
</organism>
<keyword evidence="2" id="KW-1185">Reference proteome</keyword>
<proteinExistence type="predicted"/>
<name>A0ABY6KC77_9ARAC</name>
<dbReference type="EMBL" id="CP092866">
    <property type="protein sequence ID" value="UYV66393.1"/>
    <property type="molecule type" value="Genomic_DNA"/>
</dbReference>